<reference evidence="1" key="1">
    <citation type="submission" date="2019-08" db="EMBL/GenBank/DDBJ databases">
        <authorList>
            <person name="Kucharzyk K."/>
            <person name="Murdoch R.W."/>
            <person name="Higgins S."/>
            <person name="Loffler F."/>
        </authorList>
    </citation>
    <scope>NUCLEOTIDE SEQUENCE</scope>
</reference>
<accession>A0A645GCX7</accession>
<gene>
    <name evidence="1" type="ORF">SDC9_172163</name>
</gene>
<name>A0A645GCX7_9ZZZZ</name>
<comment type="caution">
    <text evidence="1">The sequence shown here is derived from an EMBL/GenBank/DDBJ whole genome shotgun (WGS) entry which is preliminary data.</text>
</comment>
<organism evidence="1">
    <name type="scientific">bioreactor metagenome</name>
    <dbReference type="NCBI Taxonomy" id="1076179"/>
    <lineage>
        <taxon>unclassified sequences</taxon>
        <taxon>metagenomes</taxon>
        <taxon>ecological metagenomes</taxon>
    </lineage>
</organism>
<proteinExistence type="predicted"/>
<dbReference type="AlphaFoldDB" id="A0A645GCX7"/>
<sequence length="121" mass="13699">MKFFICSEDPDCAPYVEAENIAEAKEKMCESCIEAWPEDFECDGPIEADPSKIFAIEASQNLLIKLGNYIHKMKQSIMELISAIDNSTFCEECCDKGNACSICPWFQNKSKALKLLKQEEE</sequence>
<dbReference type="EMBL" id="VSSQ01073713">
    <property type="protein sequence ID" value="MPN24761.1"/>
    <property type="molecule type" value="Genomic_DNA"/>
</dbReference>
<evidence type="ECO:0000313" key="1">
    <source>
        <dbReference type="EMBL" id="MPN24761.1"/>
    </source>
</evidence>
<protein>
    <submittedName>
        <fullName evidence="1">Uncharacterized protein</fullName>
    </submittedName>
</protein>